<organism evidence="1 2">
    <name type="scientific">Trichomalopsis sarcophagae</name>
    <dbReference type="NCBI Taxonomy" id="543379"/>
    <lineage>
        <taxon>Eukaryota</taxon>
        <taxon>Metazoa</taxon>
        <taxon>Ecdysozoa</taxon>
        <taxon>Arthropoda</taxon>
        <taxon>Hexapoda</taxon>
        <taxon>Insecta</taxon>
        <taxon>Pterygota</taxon>
        <taxon>Neoptera</taxon>
        <taxon>Endopterygota</taxon>
        <taxon>Hymenoptera</taxon>
        <taxon>Apocrita</taxon>
        <taxon>Proctotrupomorpha</taxon>
        <taxon>Chalcidoidea</taxon>
        <taxon>Pteromalidae</taxon>
        <taxon>Pteromalinae</taxon>
        <taxon>Trichomalopsis</taxon>
    </lineage>
</organism>
<evidence type="ECO:0000313" key="2">
    <source>
        <dbReference type="Proteomes" id="UP000215335"/>
    </source>
</evidence>
<proteinExistence type="predicted"/>
<comment type="caution">
    <text evidence="1">The sequence shown here is derived from an EMBL/GenBank/DDBJ whole genome shotgun (WGS) entry which is preliminary data.</text>
</comment>
<dbReference type="AlphaFoldDB" id="A0A232F577"/>
<keyword evidence="2" id="KW-1185">Reference proteome</keyword>
<accession>A0A232F577</accession>
<reference evidence="1 2" key="1">
    <citation type="journal article" date="2017" name="Curr. Biol.">
        <title>The Evolution of Venom by Co-option of Single-Copy Genes.</title>
        <authorList>
            <person name="Martinson E.O."/>
            <person name="Mrinalini"/>
            <person name="Kelkar Y.D."/>
            <person name="Chang C.H."/>
            <person name="Werren J.H."/>
        </authorList>
    </citation>
    <scope>NUCLEOTIDE SEQUENCE [LARGE SCALE GENOMIC DNA]</scope>
    <source>
        <strain evidence="1 2">Alberta</strain>
        <tissue evidence="1">Whole body</tissue>
    </source>
</reference>
<dbReference type="Proteomes" id="UP000215335">
    <property type="component" value="Unassembled WGS sequence"/>
</dbReference>
<sequence>MRLVGDGLESLRTFCGVMDFPRPIQNATFTKIRNVLFQVTSRVADKFMSEAVDQELRLRRTNSQNEICEPESVNPEAISQLSIEDLDEIYTLQTYYGNAIRAHPDSIEDMTRVIWAIFYHKASTDKNPQHMHCPPGSDSWCKYEKAVAEGTQDEDLSEEIFNEIKVVFEKLSEPELLRKCLGGKTQNANESLFSCIMFSSGWKGLLYLMSELNIKPGKNASFAAVTKDQARIKDAEKQAECNTKEAIKLRRLLRISTVDDDGAYVSVGH</sequence>
<dbReference type="EMBL" id="NNAY01000915">
    <property type="protein sequence ID" value="OXU25941.1"/>
    <property type="molecule type" value="Genomic_DNA"/>
</dbReference>
<evidence type="ECO:0000313" key="1">
    <source>
        <dbReference type="EMBL" id="OXU25941.1"/>
    </source>
</evidence>
<gene>
    <name evidence="1" type="ORF">TSAR_003499</name>
</gene>
<dbReference type="OrthoDB" id="10060618at2759"/>
<protein>
    <submittedName>
        <fullName evidence="1">Uncharacterized protein</fullName>
    </submittedName>
</protein>
<name>A0A232F577_9HYME</name>